<evidence type="ECO:0000313" key="3">
    <source>
        <dbReference type="EMBL" id="MDS0293633.1"/>
    </source>
</evidence>
<accession>A0ABU2G0F0</accession>
<feature type="region of interest" description="Disordered" evidence="2">
    <location>
        <begin position="50"/>
        <end position="71"/>
    </location>
</feature>
<dbReference type="InterPro" id="IPR003847">
    <property type="entry name" value="Put_antitoxin"/>
</dbReference>
<dbReference type="Proteomes" id="UP001254813">
    <property type="component" value="Unassembled WGS sequence"/>
</dbReference>
<dbReference type="Pfam" id="PF02697">
    <property type="entry name" value="VAPB_antitox"/>
    <property type="match status" value="1"/>
</dbReference>
<organism evidence="3 4">
    <name type="scientific">Halogeometricum luteum</name>
    <dbReference type="NCBI Taxonomy" id="2950537"/>
    <lineage>
        <taxon>Archaea</taxon>
        <taxon>Methanobacteriati</taxon>
        <taxon>Methanobacteriota</taxon>
        <taxon>Stenosarchaea group</taxon>
        <taxon>Halobacteria</taxon>
        <taxon>Halobacteriales</taxon>
        <taxon>Haloferacaceae</taxon>
        <taxon>Halogeometricum</taxon>
    </lineage>
</organism>
<comment type="caution">
    <text evidence="3">The sequence shown here is derived from an EMBL/GenBank/DDBJ whole genome shotgun (WGS) entry which is preliminary data.</text>
</comment>
<evidence type="ECO:0000256" key="2">
    <source>
        <dbReference type="SAM" id="MobiDB-lite"/>
    </source>
</evidence>
<dbReference type="RefSeq" id="WP_310927441.1">
    <property type="nucleotide sequence ID" value="NZ_JAMQOQ010000001.1"/>
</dbReference>
<keyword evidence="1" id="KW-1277">Toxin-antitoxin system</keyword>
<evidence type="ECO:0000313" key="4">
    <source>
        <dbReference type="Proteomes" id="UP001254813"/>
    </source>
</evidence>
<evidence type="ECO:0000256" key="1">
    <source>
        <dbReference type="ARBA" id="ARBA00022649"/>
    </source>
</evidence>
<gene>
    <name evidence="3" type="ORF">NDI79_05515</name>
</gene>
<sequence length="71" mass="8369">MANIRVKEEVKDRLESLKRDDETFSDLLDRLSRREKDVDRMAGFLEEFDNGHLEEEMGEAHDSLNDSLESR</sequence>
<protein>
    <submittedName>
        <fullName evidence="3">Antitoxin VapB family protein</fullName>
    </submittedName>
</protein>
<keyword evidence="4" id="KW-1185">Reference proteome</keyword>
<name>A0ABU2G0F0_9EURY</name>
<reference evidence="3 4" key="1">
    <citation type="submission" date="2022-06" db="EMBL/GenBank/DDBJ databases">
        <title>Halogeometricum sp. a new haloarchaeum isolate from saline soil.</title>
        <authorList>
            <person name="Strakova D."/>
            <person name="Galisteo C."/>
            <person name="Sanchez-Porro C."/>
            <person name="Ventosa A."/>
        </authorList>
    </citation>
    <scope>NUCLEOTIDE SEQUENCE [LARGE SCALE GENOMIC DNA]</scope>
    <source>
        <strain evidence="4">S3BR25-2</strain>
    </source>
</reference>
<proteinExistence type="predicted"/>
<dbReference type="EMBL" id="JAMQOQ010000001">
    <property type="protein sequence ID" value="MDS0293633.1"/>
    <property type="molecule type" value="Genomic_DNA"/>
</dbReference>